<comment type="caution">
    <text evidence="1">The sequence shown here is derived from an EMBL/GenBank/DDBJ whole genome shotgun (WGS) entry which is preliminary data.</text>
</comment>
<reference evidence="1" key="2">
    <citation type="journal article" date="2023" name="Int. J. Mol. Sci.">
        <title>De Novo Assembly and Annotation of 11 Diverse Shrub Willow (Salix) Genomes Reveals Novel Gene Organization in Sex-Linked Regions.</title>
        <authorList>
            <person name="Hyden B."/>
            <person name="Feng K."/>
            <person name="Yates T.B."/>
            <person name="Jawdy S."/>
            <person name="Cereghino C."/>
            <person name="Smart L.B."/>
            <person name="Muchero W."/>
        </authorList>
    </citation>
    <scope>NUCLEOTIDE SEQUENCE [LARGE SCALE GENOMIC DNA]</scope>
    <source>
        <tissue evidence="1">Shoot tip</tissue>
    </source>
</reference>
<dbReference type="EMBL" id="JAPFFL010000006">
    <property type="protein sequence ID" value="KAJ6721365.1"/>
    <property type="molecule type" value="Genomic_DNA"/>
</dbReference>
<sequence>MLVVRRWWDKDCEHMLHSEKQASGDHPSPLMSRIPNDSSWLDFLPCTQTLLFETRKAENRRKKRTDNECPTNFMMASNSPRFITLKPEAFVLFGIAGIL</sequence>
<keyword evidence="2" id="KW-1185">Reference proteome</keyword>
<organism evidence="1 2">
    <name type="scientific">Salix viminalis</name>
    <name type="common">Common osier</name>
    <name type="synonym">Basket willow</name>
    <dbReference type="NCBI Taxonomy" id="40686"/>
    <lineage>
        <taxon>Eukaryota</taxon>
        <taxon>Viridiplantae</taxon>
        <taxon>Streptophyta</taxon>
        <taxon>Embryophyta</taxon>
        <taxon>Tracheophyta</taxon>
        <taxon>Spermatophyta</taxon>
        <taxon>Magnoliopsida</taxon>
        <taxon>eudicotyledons</taxon>
        <taxon>Gunneridae</taxon>
        <taxon>Pentapetalae</taxon>
        <taxon>rosids</taxon>
        <taxon>fabids</taxon>
        <taxon>Malpighiales</taxon>
        <taxon>Salicaceae</taxon>
        <taxon>Saliceae</taxon>
        <taxon>Salix</taxon>
    </lineage>
</organism>
<proteinExistence type="predicted"/>
<dbReference type="AlphaFoldDB" id="A0A9Q0Z4T6"/>
<protein>
    <submittedName>
        <fullName evidence="1">Uncharacterized protein</fullName>
    </submittedName>
</protein>
<evidence type="ECO:0000313" key="2">
    <source>
        <dbReference type="Proteomes" id="UP001151529"/>
    </source>
</evidence>
<dbReference type="Proteomes" id="UP001151529">
    <property type="component" value="Chromosome 10"/>
</dbReference>
<accession>A0A9Q0Z4T6</accession>
<name>A0A9Q0Z4T6_SALVM</name>
<reference evidence="1" key="1">
    <citation type="submission" date="2022-11" db="EMBL/GenBank/DDBJ databases">
        <authorList>
            <person name="Hyden B.L."/>
            <person name="Feng K."/>
            <person name="Yates T."/>
            <person name="Jawdy S."/>
            <person name="Smart L.B."/>
            <person name="Muchero W."/>
        </authorList>
    </citation>
    <scope>NUCLEOTIDE SEQUENCE</scope>
    <source>
        <tissue evidence="1">Shoot tip</tissue>
    </source>
</reference>
<evidence type="ECO:0000313" key="1">
    <source>
        <dbReference type="EMBL" id="KAJ6721365.1"/>
    </source>
</evidence>
<gene>
    <name evidence="1" type="ORF">OIU85_024454</name>
</gene>